<evidence type="ECO:0000256" key="1">
    <source>
        <dbReference type="SAM" id="MobiDB-lite"/>
    </source>
</evidence>
<dbReference type="EMBL" id="QJPH01000215">
    <property type="protein sequence ID" value="PZN82525.1"/>
    <property type="molecule type" value="Genomic_DNA"/>
</dbReference>
<accession>A0A2W4RES5</accession>
<evidence type="ECO:0000313" key="3">
    <source>
        <dbReference type="Proteomes" id="UP000249396"/>
    </source>
</evidence>
<organism evidence="2 3">
    <name type="scientific">Candidatus Methylumidiphilus alinenensis</name>
    <dbReference type="NCBI Taxonomy" id="2202197"/>
    <lineage>
        <taxon>Bacteria</taxon>
        <taxon>Pseudomonadati</taxon>
        <taxon>Pseudomonadota</taxon>
        <taxon>Gammaproteobacteria</taxon>
        <taxon>Methylococcales</taxon>
        <taxon>Candidatus Methylumidiphilus</taxon>
    </lineage>
</organism>
<feature type="region of interest" description="Disordered" evidence="1">
    <location>
        <begin position="356"/>
        <end position="397"/>
    </location>
</feature>
<reference evidence="2 3" key="1">
    <citation type="journal article" date="2018" name="Aquat. Microb. Ecol.">
        <title>Gammaproteobacterial methanotrophs dominate.</title>
        <authorList>
            <person name="Rissanen A.J."/>
            <person name="Saarenheimo J."/>
            <person name="Tiirola M."/>
            <person name="Peura S."/>
            <person name="Aalto S.L."/>
            <person name="Karvinen A."/>
            <person name="Nykanen H."/>
        </authorList>
    </citation>
    <scope>NUCLEOTIDE SEQUENCE [LARGE SCALE GENOMIC DNA]</scope>
    <source>
        <strain evidence="2">AMbin10</strain>
    </source>
</reference>
<feature type="compositionally biased region" description="Polar residues" evidence="1">
    <location>
        <begin position="373"/>
        <end position="384"/>
    </location>
</feature>
<feature type="compositionally biased region" description="Basic and acidic residues" evidence="1">
    <location>
        <begin position="356"/>
        <end position="366"/>
    </location>
</feature>
<evidence type="ECO:0008006" key="4">
    <source>
        <dbReference type="Google" id="ProtNLM"/>
    </source>
</evidence>
<sequence length="397" mass="44102">MQDWLDRFWLHPINNFPIKLPKKVRELALFGEQCWPAFTNPYSGEVRLGYLDPGLVETVVMDPDNSEQPIGIVTKLNNRGVKKRYKVIVNGPEEDLFTQRTIGIRENFSDGEAFWFCVNNLCTDSRGRSDLLPLMDWCDVYEQQLYGEAERQNSMRAYLWDVSLKGATPEDVQRRASQISPPSPGSVRVHNDSEVWAAVSPELHSEDGSAGARLFRNHILSGLTMPEHWFGGGGDVNRATSDSMTEPTLKTLSLRQAYIGHMLLEAARYTIRQREKAVSGKEPDMFDPIYAVECSWPEMSPKDTTKYAAALQQVVVACGMAMDKNLLSPETCLLIINSVAGRLGVEIDPEAELEKAQAEAAKKAEADAFPGPNLQSETTPESQSGNGGGTGNIYEPD</sequence>
<comment type="caution">
    <text evidence="2">The sequence shown here is derived from an EMBL/GenBank/DDBJ whole genome shotgun (WGS) entry which is preliminary data.</text>
</comment>
<dbReference type="Proteomes" id="UP000249396">
    <property type="component" value="Unassembled WGS sequence"/>
</dbReference>
<proteinExistence type="predicted"/>
<name>A0A2W4RES5_9GAMM</name>
<protein>
    <recommendedName>
        <fullName evidence="4">Phage portal protein</fullName>
    </recommendedName>
</protein>
<evidence type="ECO:0000313" key="2">
    <source>
        <dbReference type="EMBL" id="PZN82525.1"/>
    </source>
</evidence>
<gene>
    <name evidence="2" type="ORF">DM484_06275</name>
</gene>
<dbReference type="AlphaFoldDB" id="A0A2W4RES5"/>